<dbReference type="PANTHER" id="PTHR22642">
    <property type="entry name" value="IMIDAZOLONEPROPIONASE"/>
    <property type="match status" value="1"/>
</dbReference>
<dbReference type="SUPFAM" id="SSF51556">
    <property type="entry name" value="Metallo-dependent hydrolases"/>
    <property type="match status" value="1"/>
</dbReference>
<comment type="caution">
    <text evidence="2">The sequence shown here is derived from an EMBL/GenBank/DDBJ whole genome shotgun (WGS) entry which is preliminary data.</text>
</comment>
<dbReference type="CDD" id="cd01300">
    <property type="entry name" value="YtcJ_like"/>
    <property type="match status" value="1"/>
</dbReference>
<dbReference type="EMBL" id="QYTW02000016">
    <property type="protein sequence ID" value="RST58815.1"/>
    <property type="molecule type" value="Genomic_DNA"/>
</dbReference>
<proteinExistence type="predicted"/>
<dbReference type="GO" id="GO:0016810">
    <property type="term" value="F:hydrolase activity, acting on carbon-nitrogen (but not peptide) bonds"/>
    <property type="evidence" value="ECO:0007669"/>
    <property type="project" value="InterPro"/>
</dbReference>
<accession>A0A429X5V1</accession>
<dbReference type="OrthoDB" id="9767366at2"/>
<evidence type="ECO:0000313" key="2">
    <source>
        <dbReference type="EMBL" id="RST58815.1"/>
    </source>
</evidence>
<dbReference type="InterPro" id="IPR013108">
    <property type="entry name" value="Amidohydro_3"/>
</dbReference>
<dbReference type="Pfam" id="PF07969">
    <property type="entry name" value="Amidohydro_3"/>
    <property type="match status" value="1"/>
</dbReference>
<gene>
    <name evidence="2" type="ORF">D5F11_015405</name>
</gene>
<protein>
    <submittedName>
        <fullName evidence="2">Amidohydrolase</fullName>
    </submittedName>
</protein>
<dbReference type="Gene3D" id="2.30.40.10">
    <property type="entry name" value="Urease, subunit C, domain 1"/>
    <property type="match status" value="1"/>
</dbReference>
<organism evidence="2 3">
    <name type="scientific">Siminovitchia terrae</name>
    <name type="common">Bacillus terrae</name>
    <dbReference type="NCBI Taxonomy" id="1914933"/>
    <lineage>
        <taxon>Bacteria</taxon>
        <taxon>Bacillati</taxon>
        <taxon>Bacillota</taxon>
        <taxon>Bacilli</taxon>
        <taxon>Bacillales</taxon>
        <taxon>Bacillaceae</taxon>
        <taxon>Siminovitchia</taxon>
    </lineage>
</organism>
<keyword evidence="2" id="KW-0378">Hydrolase</keyword>
<dbReference type="InterPro" id="IPR033932">
    <property type="entry name" value="YtcJ-like"/>
</dbReference>
<evidence type="ECO:0000259" key="1">
    <source>
        <dbReference type="Pfam" id="PF07969"/>
    </source>
</evidence>
<dbReference type="InterPro" id="IPR032466">
    <property type="entry name" value="Metal_Hydrolase"/>
</dbReference>
<reference evidence="2 3" key="1">
    <citation type="submission" date="2018-12" db="EMBL/GenBank/DDBJ databases">
        <authorList>
            <person name="Sun L."/>
            <person name="Chen Z."/>
        </authorList>
    </citation>
    <scope>NUCLEOTIDE SEQUENCE [LARGE SCALE GENOMIC DNA]</scope>
    <source>
        <strain evidence="2 3">LMG 29736</strain>
    </source>
</reference>
<sequence>MNLIADLILHNGYVITLEEDMESAEAVAVKDGRIIFVGTSKAALPLKGKDTKVVDLKGKALMPGFIESHAHPLACGESFLEVDCSPGTTNSIEEILCAVKEKASTLPKGQWILGRGWDDSKLSEKRVPTRWDLDQISPDHPVFLKRTCGHVAVANSKALEIGGVTMDSIDLPGGHIQKDVVSGEPTGILEERAQELIPIPEYSDESLREGMLLAQEQFAKWGITTIHDLSAQKRELGVYQNLFKNDELSVRYRLWLWALPDLHEPGVLNEVIGLGIYSGFGDKFINVQGVKFMLDGSIGGKTAAVKESYLHSDGNMGILYKKESDLAPHVISAIKSNLRVSMHAIGERAIDQALNILEKAAEEAESAVSMRNRIEHCTLANEEHVKRFKKLGVVVGSSTGFLYPSADNYVRVLGKERAERVFPHQWYKKYGVIAPGNSDVPVVSGNPFLGIYGLVTRKTEGGLVLGEDQGITVIDALKAYTIDGAYSSFEEDILGSIKENKLADMIVLSENPLFIDPEELKDIEVEMTVFNGKVTFIKEGTAIHS</sequence>
<feature type="domain" description="Amidohydrolase 3" evidence="1">
    <location>
        <begin position="52"/>
        <end position="536"/>
    </location>
</feature>
<name>A0A429X5V1_SIMTE</name>
<dbReference type="Gene3D" id="3.20.20.140">
    <property type="entry name" value="Metal-dependent hydrolases"/>
    <property type="match status" value="1"/>
</dbReference>
<dbReference type="Gene3D" id="3.10.310.70">
    <property type="match status" value="1"/>
</dbReference>
<dbReference type="RefSeq" id="WP_120117025.1">
    <property type="nucleotide sequence ID" value="NZ_QYTW02000016.1"/>
</dbReference>
<dbReference type="PANTHER" id="PTHR22642:SF2">
    <property type="entry name" value="PROTEIN LONG AFTER FAR-RED 3"/>
    <property type="match status" value="1"/>
</dbReference>
<dbReference type="InterPro" id="IPR011059">
    <property type="entry name" value="Metal-dep_hydrolase_composite"/>
</dbReference>
<dbReference type="AlphaFoldDB" id="A0A429X5V1"/>
<evidence type="ECO:0000313" key="3">
    <source>
        <dbReference type="Proteomes" id="UP000287296"/>
    </source>
</evidence>
<dbReference type="Proteomes" id="UP000287296">
    <property type="component" value="Unassembled WGS sequence"/>
</dbReference>
<dbReference type="SUPFAM" id="SSF51338">
    <property type="entry name" value="Composite domain of metallo-dependent hydrolases"/>
    <property type="match status" value="1"/>
</dbReference>